<dbReference type="GeneID" id="58229041"/>
<evidence type="ECO:0000259" key="1">
    <source>
        <dbReference type="Pfam" id="PF00551"/>
    </source>
</evidence>
<evidence type="ECO:0000313" key="4">
    <source>
        <dbReference type="Proteomes" id="UP000033664"/>
    </source>
</evidence>
<dbReference type="Proteomes" id="UP000033664">
    <property type="component" value="Unassembled WGS sequence"/>
</dbReference>
<dbReference type="Pfam" id="PF02911">
    <property type="entry name" value="Formyl_trans_C"/>
    <property type="match status" value="1"/>
</dbReference>
<comment type="caution">
    <text evidence="3">The sequence shown here is derived from an EMBL/GenBank/DDBJ whole genome shotgun (WGS) entry which is preliminary data.</text>
</comment>
<dbReference type="CDD" id="cd08369">
    <property type="entry name" value="FMT_core"/>
    <property type="match status" value="1"/>
</dbReference>
<dbReference type="GO" id="GO:0005829">
    <property type="term" value="C:cytosol"/>
    <property type="evidence" value="ECO:0007669"/>
    <property type="project" value="TreeGrafter"/>
</dbReference>
<dbReference type="PANTHER" id="PTHR11138">
    <property type="entry name" value="METHIONYL-TRNA FORMYLTRANSFERASE"/>
    <property type="match status" value="1"/>
</dbReference>
<keyword evidence="4" id="KW-1185">Reference proteome</keyword>
<reference evidence="3 4" key="1">
    <citation type="journal article" date="2015" name="BMC Genomics">
        <title>Genome mining reveals unlocked bioactive potential of marine Gram-negative bacteria.</title>
        <authorList>
            <person name="Machado H."/>
            <person name="Sonnenschein E.C."/>
            <person name="Melchiorsen J."/>
            <person name="Gram L."/>
        </authorList>
    </citation>
    <scope>NUCLEOTIDE SEQUENCE [LARGE SCALE GENOMIC DNA]</scope>
    <source>
        <strain evidence="3 4">S3137</strain>
    </source>
</reference>
<evidence type="ECO:0000259" key="2">
    <source>
        <dbReference type="Pfam" id="PF02911"/>
    </source>
</evidence>
<dbReference type="RefSeq" id="WP_045980522.1">
    <property type="nucleotide sequence ID" value="NZ_JXXY01000020.1"/>
</dbReference>
<dbReference type="AlphaFoldDB" id="A0A0F4PVH7"/>
<dbReference type="Pfam" id="PF00551">
    <property type="entry name" value="Formyl_trans_N"/>
    <property type="match status" value="1"/>
</dbReference>
<dbReference type="InterPro" id="IPR005793">
    <property type="entry name" value="Formyl_trans_C"/>
</dbReference>
<dbReference type="EMBL" id="JXXZ01000010">
    <property type="protein sequence ID" value="KJY98306.1"/>
    <property type="molecule type" value="Genomic_DNA"/>
</dbReference>
<feature type="domain" description="Formyl transferase N-terminal" evidence="1">
    <location>
        <begin position="23"/>
        <end position="171"/>
    </location>
</feature>
<name>A0A0F4PVH7_9GAMM</name>
<sequence>MTKPRIVIYASSLFAWPCIEKLQQTGQLVGVITPDPSQYQQGKEALLLLLNTLATNNIAFEAVCKEKLHLIPSHLSHFTADLALVMGFRYRLPSSVLSHYPRGIINCHASKLPEYAGRDPIYWQIRNQETHSALTWHHMSEQLDSGQVVLQEPVIISAEDTYASLTQQFAYLALHSLDALLNELGNSQQQHVNSVSALALPPPHIDLDFSQFGAGQIDALTRASNGHFGRVLCKAKGMHIEVIQATAVDYPNYGVAPGTVVMISQEHGLVVSSQSGCVRLDILACELGVLSGERLAHLIHLDAGERLNNSEFLQQQA</sequence>
<feature type="domain" description="Formyl transferase C-terminal" evidence="2">
    <location>
        <begin position="208"/>
        <end position="283"/>
    </location>
</feature>
<dbReference type="SUPFAM" id="SSF53328">
    <property type="entry name" value="Formyltransferase"/>
    <property type="match status" value="1"/>
</dbReference>
<protein>
    <submittedName>
        <fullName evidence="3">Uncharacterized protein</fullName>
    </submittedName>
</protein>
<dbReference type="GO" id="GO:0004479">
    <property type="term" value="F:methionyl-tRNA formyltransferase activity"/>
    <property type="evidence" value="ECO:0007669"/>
    <property type="project" value="TreeGrafter"/>
</dbReference>
<dbReference type="PANTHER" id="PTHR11138:SF5">
    <property type="entry name" value="METHIONYL-TRNA FORMYLTRANSFERASE, MITOCHONDRIAL"/>
    <property type="match status" value="1"/>
</dbReference>
<accession>A0A0F4PVH7</accession>
<dbReference type="PATRIC" id="fig|151081.8.peg.3568"/>
<gene>
    <name evidence="3" type="ORF">TW72_11110</name>
</gene>
<proteinExistence type="predicted"/>
<dbReference type="OrthoDB" id="9802815at2"/>
<organism evidence="3 4">
    <name type="scientific">Pseudoalteromonas ruthenica</name>
    <dbReference type="NCBI Taxonomy" id="151081"/>
    <lineage>
        <taxon>Bacteria</taxon>
        <taxon>Pseudomonadati</taxon>
        <taxon>Pseudomonadota</taxon>
        <taxon>Gammaproteobacteria</taxon>
        <taxon>Alteromonadales</taxon>
        <taxon>Pseudoalteromonadaceae</taxon>
        <taxon>Pseudoalteromonas</taxon>
    </lineage>
</organism>
<evidence type="ECO:0000313" key="3">
    <source>
        <dbReference type="EMBL" id="KJY98306.1"/>
    </source>
</evidence>
<dbReference type="InterPro" id="IPR002376">
    <property type="entry name" value="Formyl_transf_N"/>
</dbReference>
<dbReference type="InterPro" id="IPR036477">
    <property type="entry name" value="Formyl_transf_N_sf"/>
</dbReference>
<dbReference type="eggNOG" id="COG0223">
    <property type="taxonomic scope" value="Bacteria"/>
</dbReference>
<dbReference type="Gene3D" id="3.40.50.12230">
    <property type="match status" value="1"/>
</dbReference>